<dbReference type="PANTHER" id="PTHR46211:SF1">
    <property type="entry name" value="GLYCEROPHOSPHODIESTER PHOSPHODIESTERASE, CYTOPLASMIC"/>
    <property type="match status" value="1"/>
</dbReference>
<dbReference type="PROSITE" id="PS51704">
    <property type="entry name" value="GP_PDE"/>
    <property type="match status" value="1"/>
</dbReference>
<sequence length="249" mass="28407">MRANKTIFAHRGLPLLAPENTLAGFNLMQDYNIEWFETDVTSTRDGKLVIIHDDFLERTTSSAGEVARTDYDLMKDTDTGSWFSPEFEGQKLPTIDDLVEFVNKTKLNLNLELKGITGPHGNDLANDLVVQLKEKLSQIDPSVKILISSFNSILLAKMHNIAPEHEYAILFEQHTLYPDWQLIADACGATTVHLENDRLTREMIDEIQKRGYKINVWTVNEADRANELFNWGVDGIFTDRADYFTGKRK</sequence>
<dbReference type="Proteomes" id="UP000177273">
    <property type="component" value="Unassembled WGS sequence"/>
</dbReference>
<dbReference type="Pfam" id="PF03009">
    <property type="entry name" value="GDPD"/>
    <property type="match status" value="1"/>
</dbReference>
<comment type="caution">
    <text evidence="2">The sequence shown here is derived from an EMBL/GenBank/DDBJ whole genome shotgun (WGS) entry which is preliminary data.</text>
</comment>
<evidence type="ECO:0000259" key="1">
    <source>
        <dbReference type="PROSITE" id="PS51704"/>
    </source>
</evidence>
<dbReference type="PANTHER" id="PTHR46211">
    <property type="entry name" value="GLYCEROPHOSPHORYL DIESTER PHOSPHODIESTERASE"/>
    <property type="match status" value="1"/>
</dbReference>
<keyword evidence="3" id="KW-1185">Reference proteome</keyword>
<name>A0A9Q5NZY3_9LACT</name>
<proteinExistence type="predicted"/>
<protein>
    <submittedName>
        <fullName evidence="2">Glycerophosphoryl diester phosphodiesterase</fullName>
    </submittedName>
</protein>
<dbReference type="SUPFAM" id="SSF51695">
    <property type="entry name" value="PLC-like phosphodiesterases"/>
    <property type="match status" value="1"/>
</dbReference>
<evidence type="ECO:0000313" key="2">
    <source>
        <dbReference type="EMBL" id="OFI47013.1"/>
    </source>
</evidence>
<dbReference type="GO" id="GO:0006629">
    <property type="term" value="P:lipid metabolic process"/>
    <property type="evidence" value="ECO:0007669"/>
    <property type="project" value="InterPro"/>
</dbReference>
<accession>A0A9Q5NZY3</accession>
<reference evidence="3" key="1">
    <citation type="submission" date="2016-09" db="EMBL/GenBank/DDBJ databases">
        <title>Draft genome sequence of a novel species of the family Streptococcaceae isolated from flowers.</title>
        <authorList>
            <person name="Chuah L.-O."/>
            <person name="Yap K.-P."/>
            <person name="Thong K.L."/>
            <person name="Liong M.T."/>
            <person name="Ahmad R."/>
            <person name="Rusul G."/>
        </authorList>
    </citation>
    <scope>NUCLEOTIDE SEQUENCE [LARGE SCALE GENOMIC DNA]</scope>
    <source>
        <strain evidence="3">HibF3</strain>
    </source>
</reference>
<feature type="domain" description="GP-PDE" evidence="1">
    <location>
        <begin position="5"/>
        <end position="248"/>
    </location>
</feature>
<organism evidence="2 3">
    <name type="scientific">Floricoccus penangensis</name>
    <dbReference type="NCBI Taxonomy" id="1859475"/>
    <lineage>
        <taxon>Bacteria</taxon>
        <taxon>Bacillati</taxon>
        <taxon>Bacillota</taxon>
        <taxon>Bacilli</taxon>
        <taxon>Lactobacillales</taxon>
        <taxon>Streptococcaceae</taxon>
        <taxon>Floricoccus</taxon>
    </lineage>
</organism>
<dbReference type="Gene3D" id="3.20.20.190">
    <property type="entry name" value="Phosphatidylinositol (PI) phosphodiesterase"/>
    <property type="match status" value="1"/>
</dbReference>
<dbReference type="GO" id="GO:0008081">
    <property type="term" value="F:phosphoric diester hydrolase activity"/>
    <property type="evidence" value="ECO:0007669"/>
    <property type="project" value="InterPro"/>
</dbReference>
<dbReference type="InterPro" id="IPR017946">
    <property type="entry name" value="PLC-like_Pdiesterase_TIM-brl"/>
</dbReference>
<dbReference type="RefSeq" id="WP_070787610.1">
    <property type="nucleotide sequence ID" value="NZ_MKIQ01000026.1"/>
</dbReference>
<dbReference type="EMBL" id="MKIQ01000026">
    <property type="protein sequence ID" value="OFI47013.1"/>
    <property type="molecule type" value="Genomic_DNA"/>
</dbReference>
<dbReference type="InterPro" id="IPR030395">
    <property type="entry name" value="GP_PDE_dom"/>
</dbReference>
<dbReference type="OrthoDB" id="384721at2"/>
<evidence type="ECO:0000313" key="3">
    <source>
        <dbReference type="Proteomes" id="UP000177273"/>
    </source>
</evidence>
<gene>
    <name evidence="2" type="ORF">BG262_01385</name>
</gene>
<dbReference type="AlphaFoldDB" id="A0A9Q5NZY3"/>